<dbReference type="InterPro" id="IPR037682">
    <property type="entry name" value="TonB_C"/>
</dbReference>
<evidence type="ECO:0000259" key="6">
    <source>
        <dbReference type="Pfam" id="PF03544"/>
    </source>
</evidence>
<comment type="subcellular location">
    <subcellularLocation>
        <location evidence="1">Membrane</location>
        <topology evidence="1">Single-pass membrane protein</topology>
    </subcellularLocation>
</comment>
<dbReference type="EMBL" id="WTYL01000002">
    <property type="protein sequence ID" value="MXP44914.1"/>
    <property type="molecule type" value="Genomic_DNA"/>
</dbReference>
<feature type="domain" description="TonB C-terminal" evidence="6">
    <location>
        <begin position="169"/>
        <end position="232"/>
    </location>
</feature>
<evidence type="ECO:0000313" key="7">
    <source>
        <dbReference type="EMBL" id="MXP44914.1"/>
    </source>
</evidence>
<dbReference type="Gene3D" id="3.30.1150.10">
    <property type="match status" value="1"/>
</dbReference>
<sequence length="239" mass="25097">MNDSPRFSATKRRLKPGTLVLIGLLHLLAFYGLVRAFAPDFTAGVERSVVSAFTVTVTTPEEPETPEPEPDEGVAGDPGKEAVPQPVTAPTPKVVVKPDPPAPRASSTGDAVTSGAKEEGDGTGAAGSGLGTGSGDGGSGQGGVAPTRPEHISGQIDNARDFPVPEGGRQARRGNEVIVKVTVGTDGRARNCSIYQPSRDAEADRITCALVVERLRFKPATDRRGNPVAAPFYWKQRWF</sequence>
<keyword evidence="8" id="KW-1185">Reference proteome</keyword>
<evidence type="ECO:0000256" key="4">
    <source>
        <dbReference type="ARBA" id="ARBA00023136"/>
    </source>
</evidence>
<keyword evidence="3" id="KW-1133">Transmembrane helix</keyword>
<keyword evidence="2" id="KW-0812">Transmembrane</keyword>
<dbReference type="OrthoDB" id="7390536at2"/>
<evidence type="ECO:0000256" key="3">
    <source>
        <dbReference type="ARBA" id="ARBA00022989"/>
    </source>
</evidence>
<dbReference type="Pfam" id="PF03544">
    <property type="entry name" value="TonB_C"/>
    <property type="match status" value="1"/>
</dbReference>
<reference evidence="7 8" key="1">
    <citation type="submission" date="2019-12" db="EMBL/GenBank/DDBJ databases">
        <title>Genomic-based taxomic classification of the family Erythrobacteraceae.</title>
        <authorList>
            <person name="Xu L."/>
        </authorList>
    </citation>
    <scope>NUCLEOTIDE SEQUENCE [LARGE SCALE GENOMIC DNA]</scope>
    <source>
        <strain evidence="7 8">KCTC 42453</strain>
    </source>
</reference>
<evidence type="ECO:0000313" key="8">
    <source>
        <dbReference type="Proteomes" id="UP000431922"/>
    </source>
</evidence>
<proteinExistence type="predicted"/>
<dbReference type="InterPro" id="IPR006260">
    <property type="entry name" value="TonB/TolA_C"/>
</dbReference>
<feature type="compositionally biased region" description="Gly residues" evidence="5">
    <location>
        <begin position="122"/>
        <end position="143"/>
    </location>
</feature>
<dbReference type="RefSeq" id="WP_160756446.1">
    <property type="nucleotide sequence ID" value="NZ_WTYL01000002.1"/>
</dbReference>
<dbReference type="NCBIfam" id="TIGR01352">
    <property type="entry name" value="tonB_Cterm"/>
    <property type="match status" value="1"/>
</dbReference>
<protein>
    <submittedName>
        <fullName evidence="7">TonB family protein</fullName>
    </submittedName>
</protein>
<feature type="region of interest" description="Disordered" evidence="5">
    <location>
        <begin position="56"/>
        <end position="173"/>
    </location>
</feature>
<keyword evidence="4" id="KW-0472">Membrane</keyword>
<evidence type="ECO:0000256" key="2">
    <source>
        <dbReference type="ARBA" id="ARBA00022692"/>
    </source>
</evidence>
<comment type="caution">
    <text evidence="7">The sequence shown here is derived from an EMBL/GenBank/DDBJ whole genome shotgun (WGS) entry which is preliminary data.</text>
</comment>
<dbReference type="Proteomes" id="UP000431922">
    <property type="component" value="Unassembled WGS sequence"/>
</dbReference>
<evidence type="ECO:0000256" key="5">
    <source>
        <dbReference type="SAM" id="MobiDB-lite"/>
    </source>
</evidence>
<name>A0A845B449_9SPHN</name>
<accession>A0A845B449</accession>
<dbReference type="SUPFAM" id="SSF74653">
    <property type="entry name" value="TolA/TonB C-terminal domain"/>
    <property type="match status" value="1"/>
</dbReference>
<evidence type="ECO:0000256" key="1">
    <source>
        <dbReference type="ARBA" id="ARBA00004167"/>
    </source>
</evidence>
<feature type="compositionally biased region" description="Acidic residues" evidence="5">
    <location>
        <begin position="61"/>
        <end position="74"/>
    </location>
</feature>
<dbReference type="GO" id="GO:0055085">
    <property type="term" value="P:transmembrane transport"/>
    <property type="evidence" value="ECO:0007669"/>
    <property type="project" value="InterPro"/>
</dbReference>
<gene>
    <name evidence="7" type="ORF">GRI65_10640</name>
</gene>
<organism evidence="7 8">
    <name type="scientific">Allopontixanthobacter sediminis</name>
    <dbReference type="NCBI Taxonomy" id="1689985"/>
    <lineage>
        <taxon>Bacteria</taxon>
        <taxon>Pseudomonadati</taxon>
        <taxon>Pseudomonadota</taxon>
        <taxon>Alphaproteobacteria</taxon>
        <taxon>Sphingomonadales</taxon>
        <taxon>Erythrobacteraceae</taxon>
        <taxon>Allopontixanthobacter</taxon>
    </lineage>
</organism>
<dbReference type="GO" id="GO:0016020">
    <property type="term" value="C:membrane"/>
    <property type="evidence" value="ECO:0007669"/>
    <property type="project" value="UniProtKB-SubCell"/>
</dbReference>
<dbReference type="AlphaFoldDB" id="A0A845B449"/>
<feature type="compositionally biased region" description="Low complexity" evidence="5">
    <location>
        <begin position="83"/>
        <end position="97"/>
    </location>
</feature>